<dbReference type="RefSeq" id="XP_056492090.1">
    <property type="nucleotide sequence ID" value="XM_056626295.1"/>
</dbReference>
<keyword evidence="5" id="KW-0539">Nucleus</keyword>
<protein>
    <submittedName>
        <fullName evidence="7">Uncharacterized protein</fullName>
    </submittedName>
</protein>
<dbReference type="GeneID" id="81365275"/>
<comment type="subcellular location">
    <subcellularLocation>
        <location evidence="1">Nucleus</location>
    </subcellularLocation>
</comment>
<dbReference type="OrthoDB" id="412109at2759"/>
<keyword evidence="8" id="KW-1185">Reference proteome</keyword>
<feature type="region of interest" description="Disordered" evidence="6">
    <location>
        <begin position="1"/>
        <end position="27"/>
    </location>
</feature>
<evidence type="ECO:0000313" key="7">
    <source>
        <dbReference type="EMBL" id="KAJ5407775.1"/>
    </source>
</evidence>
<dbReference type="GO" id="GO:0043124">
    <property type="term" value="P:negative regulation of canonical NF-kappaB signal transduction"/>
    <property type="evidence" value="ECO:0007669"/>
    <property type="project" value="InterPro"/>
</dbReference>
<keyword evidence="3" id="KW-0677">Repeat</keyword>
<keyword evidence="2" id="KW-0597">Phosphoprotein</keyword>
<evidence type="ECO:0000256" key="5">
    <source>
        <dbReference type="ARBA" id="ARBA00023242"/>
    </source>
</evidence>
<sequence length="300" mass="33007">MITPHRSAAKAASASKAPPQNTLPLPPTKEIAVEIAVKKQIETELIDPPTAPPATNTVTEHTPAIARAPHPHSTPQTTPPLDGEAAFRESLFDALGDDEGAAYWESGPDGELERMDEEEYATYVRAQMWTRTREGMMAEQDRLRAERRQAKILLGVVRRGGKGRLGRGLGGCIWRVGRGVQKAVFRCQDSSTATADGGGEEGKSGGSTAATPLRNLLFWPVESGKRCDVTPAAVEEFLKHAPEGDLLSTLKVERVRWHPDKIQHRYGVLGVDEKVMRSVTEVFQIVDRMWNEERERVGKS</sequence>
<dbReference type="AlphaFoldDB" id="A0A9X0BCQ4"/>
<dbReference type="Proteomes" id="UP001147747">
    <property type="component" value="Unassembled WGS sequence"/>
</dbReference>
<dbReference type="PANTHER" id="PTHR15263">
    <property type="entry name" value="I-KAPPA-B-LIKE PROTEIN IKBL"/>
    <property type="match status" value="1"/>
</dbReference>
<dbReference type="GO" id="GO:0005634">
    <property type="term" value="C:nucleus"/>
    <property type="evidence" value="ECO:0007669"/>
    <property type="project" value="UniProtKB-SubCell"/>
</dbReference>
<comment type="caution">
    <text evidence="7">The sequence shown here is derived from an EMBL/GenBank/DDBJ whole genome shotgun (WGS) entry which is preliminary data.</text>
</comment>
<proteinExistence type="predicted"/>
<reference evidence="7" key="2">
    <citation type="journal article" date="2023" name="IMA Fungus">
        <title>Comparative genomic study of the Penicillium genus elucidates a diverse pangenome and 15 lateral gene transfer events.</title>
        <authorList>
            <person name="Petersen C."/>
            <person name="Sorensen T."/>
            <person name="Nielsen M.R."/>
            <person name="Sondergaard T.E."/>
            <person name="Sorensen J.L."/>
            <person name="Fitzpatrick D.A."/>
            <person name="Frisvad J.C."/>
            <person name="Nielsen K.L."/>
        </authorList>
    </citation>
    <scope>NUCLEOTIDE SEQUENCE</scope>
    <source>
        <strain evidence="7">IBT 29677</strain>
    </source>
</reference>
<evidence type="ECO:0000313" key="8">
    <source>
        <dbReference type="Proteomes" id="UP001147747"/>
    </source>
</evidence>
<dbReference type="InterPro" id="IPR038753">
    <property type="entry name" value="NFKBIL1"/>
</dbReference>
<organism evidence="7 8">
    <name type="scientific">Penicillium cosmopolitanum</name>
    <dbReference type="NCBI Taxonomy" id="1131564"/>
    <lineage>
        <taxon>Eukaryota</taxon>
        <taxon>Fungi</taxon>
        <taxon>Dikarya</taxon>
        <taxon>Ascomycota</taxon>
        <taxon>Pezizomycotina</taxon>
        <taxon>Eurotiomycetes</taxon>
        <taxon>Eurotiomycetidae</taxon>
        <taxon>Eurotiales</taxon>
        <taxon>Aspergillaceae</taxon>
        <taxon>Penicillium</taxon>
    </lineage>
</organism>
<dbReference type="EMBL" id="JAPZBU010000004">
    <property type="protein sequence ID" value="KAJ5407775.1"/>
    <property type="molecule type" value="Genomic_DNA"/>
</dbReference>
<evidence type="ECO:0000256" key="2">
    <source>
        <dbReference type="ARBA" id="ARBA00022553"/>
    </source>
</evidence>
<dbReference type="PANTHER" id="PTHR15263:SF1">
    <property type="entry name" value="NF-KAPPA-B INHIBITOR-LIKE PROTEIN 1"/>
    <property type="match status" value="1"/>
</dbReference>
<accession>A0A9X0BCQ4</accession>
<name>A0A9X0BCQ4_9EURO</name>
<gene>
    <name evidence="7" type="ORF">N7509_001658</name>
</gene>
<evidence type="ECO:0000256" key="3">
    <source>
        <dbReference type="ARBA" id="ARBA00022737"/>
    </source>
</evidence>
<evidence type="ECO:0000256" key="1">
    <source>
        <dbReference type="ARBA" id="ARBA00004123"/>
    </source>
</evidence>
<evidence type="ECO:0000256" key="4">
    <source>
        <dbReference type="ARBA" id="ARBA00023043"/>
    </source>
</evidence>
<keyword evidence="4" id="KW-0040">ANK repeat</keyword>
<reference evidence="7" key="1">
    <citation type="submission" date="2022-12" db="EMBL/GenBank/DDBJ databases">
        <authorList>
            <person name="Petersen C."/>
        </authorList>
    </citation>
    <scope>NUCLEOTIDE SEQUENCE</scope>
    <source>
        <strain evidence="7">IBT 29677</strain>
    </source>
</reference>
<evidence type="ECO:0000256" key="6">
    <source>
        <dbReference type="SAM" id="MobiDB-lite"/>
    </source>
</evidence>